<dbReference type="PROSITE" id="PS50234">
    <property type="entry name" value="VWFA"/>
    <property type="match status" value="1"/>
</dbReference>
<reference evidence="7" key="1">
    <citation type="journal article" date="2014" name="Int. J. Syst. Evol. Microbiol.">
        <title>Complete genome sequence of Corynebacterium casei LMG S-19264T (=DSM 44701T), isolated from a smear-ripened cheese.</title>
        <authorList>
            <consortium name="US DOE Joint Genome Institute (JGI-PGF)"/>
            <person name="Walter F."/>
            <person name="Albersmeier A."/>
            <person name="Kalinowski J."/>
            <person name="Ruckert C."/>
        </authorList>
    </citation>
    <scope>NUCLEOTIDE SEQUENCE</scope>
    <source>
        <strain evidence="7">VKM B-2789</strain>
    </source>
</reference>
<evidence type="ECO:0000313" key="8">
    <source>
        <dbReference type="Proteomes" id="UP001143330"/>
    </source>
</evidence>
<dbReference type="Proteomes" id="UP001143330">
    <property type="component" value="Unassembled WGS sequence"/>
</dbReference>
<dbReference type="RefSeq" id="WP_213364045.1">
    <property type="nucleotide sequence ID" value="NZ_BSFM01000011.1"/>
</dbReference>
<evidence type="ECO:0000313" key="7">
    <source>
        <dbReference type="EMBL" id="GLK83844.1"/>
    </source>
</evidence>
<keyword evidence="3 5" id="KW-1133">Transmembrane helix</keyword>
<accession>A0A9W6N9W6</accession>
<evidence type="ECO:0000256" key="3">
    <source>
        <dbReference type="ARBA" id="ARBA00022989"/>
    </source>
</evidence>
<evidence type="ECO:0000256" key="5">
    <source>
        <dbReference type="SAM" id="Phobius"/>
    </source>
</evidence>
<dbReference type="Pfam" id="PF00092">
    <property type="entry name" value="VWA"/>
    <property type="match status" value="1"/>
</dbReference>
<proteinExistence type="predicted"/>
<gene>
    <name evidence="7" type="ORF">GCM10017653_19140</name>
</gene>
<reference evidence="7" key="2">
    <citation type="submission" date="2023-01" db="EMBL/GenBank/DDBJ databases">
        <authorList>
            <person name="Sun Q."/>
            <person name="Evtushenko L."/>
        </authorList>
    </citation>
    <scope>NUCLEOTIDE SEQUENCE</scope>
    <source>
        <strain evidence="7">VKM B-2789</strain>
    </source>
</reference>
<keyword evidence="1" id="KW-1003">Cell membrane</keyword>
<dbReference type="InterPro" id="IPR050768">
    <property type="entry name" value="UPF0353/GerABKA_families"/>
</dbReference>
<dbReference type="PANTHER" id="PTHR22550">
    <property type="entry name" value="SPORE GERMINATION PROTEIN"/>
    <property type="match status" value="1"/>
</dbReference>
<evidence type="ECO:0000259" key="6">
    <source>
        <dbReference type="PROSITE" id="PS50234"/>
    </source>
</evidence>
<organism evidence="7 8">
    <name type="scientific">Ancylobacter defluvii</name>
    <dbReference type="NCBI Taxonomy" id="1282440"/>
    <lineage>
        <taxon>Bacteria</taxon>
        <taxon>Pseudomonadati</taxon>
        <taxon>Pseudomonadota</taxon>
        <taxon>Alphaproteobacteria</taxon>
        <taxon>Hyphomicrobiales</taxon>
        <taxon>Xanthobacteraceae</taxon>
        <taxon>Ancylobacter</taxon>
    </lineage>
</organism>
<keyword evidence="2 5" id="KW-0812">Transmembrane</keyword>
<dbReference type="SUPFAM" id="SSF53300">
    <property type="entry name" value="vWA-like"/>
    <property type="match status" value="1"/>
</dbReference>
<dbReference type="InterPro" id="IPR002035">
    <property type="entry name" value="VWF_A"/>
</dbReference>
<dbReference type="SMART" id="SM00327">
    <property type="entry name" value="VWA"/>
    <property type="match status" value="1"/>
</dbReference>
<dbReference type="InterPro" id="IPR036465">
    <property type="entry name" value="vWFA_dom_sf"/>
</dbReference>
<dbReference type="Gene3D" id="3.40.50.410">
    <property type="entry name" value="von Willebrand factor, type A domain"/>
    <property type="match status" value="1"/>
</dbReference>
<dbReference type="PANTHER" id="PTHR22550:SF5">
    <property type="entry name" value="LEUCINE ZIPPER PROTEIN 4"/>
    <property type="match status" value="1"/>
</dbReference>
<protein>
    <submittedName>
        <fullName evidence="7">VWA domain-containing protein</fullName>
    </submittedName>
</protein>
<evidence type="ECO:0000256" key="4">
    <source>
        <dbReference type="ARBA" id="ARBA00023136"/>
    </source>
</evidence>
<comment type="caution">
    <text evidence="7">The sequence shown here is derived from an EMBL/GenBank/DDBJ whole genome shotgun (WGS) entry which is preliminary data.</text>
</comment>
<feature type="transmembrane region" description="Helical" evidence="5">
    <location>
        <begin position="288"/>
        <end position="309"/>
    </location>
</feature>
<evidence type="ECO:0000256" key="1">
    <source>
        <dbReference type="ARBA" id="ARBA00022475"/>
    </source>
</evidence>
<name>A0A9W6N9W6_9HYPH</name>
<feature type="domain" description="VWFA" evidence="6">
    <location>
        <begin position="86"/>
        <end position="276"/>
    </location>
</feature>
<keyword evidence="8" id="KW-1185">Reference proteome</keyword>
<dbReference type="AlphaFoldDB" id="A0A9W6N9W6"/>
<keyword evidence="4 5" id="KW-0472">Membrane</keyword>
<sequence length="313" mass="32790">MSFAFPLALLLLPLPLLARRFLAVTAPAGASLRVDAGTFAAAGAAQGRGRFLDMALLIGAWTALVLALAGPRLAATTDLVTSSGREILLTLDLSGSMLNEDFSLDGRPLSRLEAVKRVASRFVASRKGDRIGMVIFGDRAYVAQPPTFDVAAVAHAIDGAQIGISGRSTAIADGLGLATRRLMQSDAKSKVIVLLSDGADTSGKVPASDAARLAASHGIRVHTIALGPEDLENQPQSRDAVDAAALRAMAELGGGASFRVRTMDDLTAMAVALDQLEPNPMKRPPLRYWQALWVWPGGAALALALLLAVRRRA</sequence>
<dbReference type="EMBL" id="BSFM01000011">
    <property type="protein sequence ID" value="GLK83844.1"/>
    <property type="molecule type" value="Genomic_DNA"/>
</dbReference>
<evidence type="ECO:0000256" key="2">
    <source>
        <dbReference type="ARBA" id="ARBA00022692"/>
    </source>
</evidence>